<dbReference type="RefSeq" id="WP_407050346.1">
    <property type="nucleotide sequence ID" value="NZ_CP158568.1"/>
</dbReference>
<evidence type="ECO:0000259" key="2">
    <source>
        <dbReference type="PROSITE" id="PS50110"/>
    </source>
</evidence>
<keyword evidence="1" id="KW-0597">Phosphoprotein</keyword>
<feature type="domain" description="Response regulatory" evidence="2">
    <location>
        <begin position="30"/>
        <end position="147"/>
    </location>
</feature>
<dbReference type="Gene3D" id="3.40.50.2300">
    <property type="match status" value="1"/>
</dbReference>
<evidence type="ECO:0000313" key="3">
    <source>
        <dbReference type="EMBL" id="XBY45256.1"/>
    </source>
</evidence>
<accession>A0AAU7XEY1</accession>
<name>A0AAU7XEY1_9HYPH</name>
<gene>
    <name evidence="3" type="ORF">ABS361_02905</name>
</gene>
<dbReference type="InterPro" id="IPR011006">
    <property type="entry name" value="CheY-like_superfamily"/>
</dbReference>
<dbReference type="PROSITE" id="PS50110">
    <property type="entry name" value="RESPONSE_REGULATORY"/>
    <property type="match status" value="1"/>
</dbReference>
<dbReference type="GO" id="GO:0000160">
    <property type="term" value="P:phosphorelay signal transduction system"/>
    <property type="evidence" value="ECO:0007669"/>
    <property type="project" value="InterPro"/>
</dbReference>
<feature type="modified residue" description="4-aspartylphosphate" evidence="1">
    <location>
        <position position="82"/>
    </location>
</feature>
<dbReference type="SUPFAM" id="SSF52172">
    <property type="entry name" value="CheY-like"/>
    <property type="match status" value="1"/>
</dbReference>
<sequence>MTSSKVLPFRSARRRSDGNVAAMVGGREMRILLVEDDAVDERLFLWVAQRVGIELGQITVAHSVVEAAERIAAEDFDLYVLDFWLGAETSLGLIEHLGSTDDRKPVLVLSNLSEDELVQVGPPGRELAVLSKADLGPDRLRAALDKLTLPKATLTRRALRDLTSLPLGPDTADWRKVLDQIEDLKALSQKISTFIAMADGHLSSDEAEDAHGFVSDAARQLPDLDSALGELESLVRRRAAKPSAEG</sequence>
<evidence type="ECO:0000256" key="1">
    <source>
        <dbReference type="PROSITE-ProRule" id="PRU00169"/>
    </source>
</evidence>
<organism evidence="3">
    <name type="scientific">Methyloraptor flagellatus</name>
    <dbReference type="NCBI Taxonomy" id="3162530"/>
    <lineage>
        <taxon>Bacteria</taxon>
        <taxon>Pseudomonadati</taxon>
        <taxon>Pseudomonadota</taxon>
        <taxon>Alphaproteobacteria</taxon>
        <taxon>Hyphomicrobiales</taxon>
        <taxon>Ancalomicrobiaceae</taxon>
        <taxon>Methyloraptor</taxon>
    </lineage>
</organism>
<reference evidence="3" key="1">
    <citation type="submission" date="2024-06" db="EMBL/GenBank/DDBJ databases">
        <title>Methylostella associata gen. nov., sp. nov., a novel Ancalomicrobiaceae-affiliated facultatively methylotrophic bacteria that feed on methanotrophs of the genus Methylococcus.</title>
        <authorList>
            <person name="Saltykova V."/>
            <person name="Danilova O.V."/>
            <person name="Oshkin I.Y."/>
            <person name="Belova S.E."/>
            <person name="Pimenov N.V."/>
            <person name="Dedysh S.N."/>
        </authorList>
    </citation>
    <scope>NUCLEOTIDE SEQUENCE</scope>
    <source>
        <strain evidence="3">S20</strain>
    </source>
</reference>
<dbReference type="KEGG" id="mflg:ABS361_02905"/>
<protein>
    <recommendedName>
        <fullName evidence="2">Response regulatory domain-containing protein</fullName>
    </recommendedName>
</protein>
<dbReference type="InterPro" id="IPR001789">
    <property type="entry name" value="Sig_transdc_resp-reg_receiver"/>
</dbReference>
<dbReference type="EMBL" id="CP158568">
    <property type="protein sequence ID" value="XBY45256.1"/>
    <property type="molecule type" value="Genomic_DNA"/>
</dbReference>
<proteinExistence type="predicted"/>
<dbReference type="AlphaFoldDB" id="A0AAU7XEY1"/>